<sequence length="75" mass="8506">MLTADDHFKATDGLLARKASSGLPCLSYKSRYRETPHRWQVGESNANERTPLLDSWRLLQRATSSVYLDVNLSPL</sequence>
<reference evidence="1 2" key="1">
    <citation type="journal article" date="2021" name="Elife">
        <title>Chloroplast acquisition without the gene transfer in kleptoplastic sea slugs, Plakobranchus ocellatus.</title>
        <authorList>
            <person name="Maeda T."/>
            <person name="Takahashi S."/>
            <person name="Yoshida T."/>
            <person name="Shimamura S."/>
            <person name="Takaki Y."/>
            <person name="Nagai Y."/>
            <person name="Toyoda A."/>
            <person name="Suzuki Y."/>
            <person name="Arimoto A."/>
            <person name="Ishii H."/>
            <person name="Satoh N."/>
            <person name="Nishiyama T."/>
            <person name="Hasebe M."/>
            <person name="Maruyama T."/>
            <person name="Minagawa J."/>
            <person name="Obokata J."/>
            <person name="Shigenobu S."/>
        </authorList>
    </citation>
    <scope>NUCLEOTIDE SEQUENCE [LARGE SCALE GENOMIC DNA]</scope>
</reference>
<organism evidence="1 2">
    <name type="scientific">Plakobranchus ocellatus</name>
    <dbReference type="NCBI Taxonomy" id="259542"/>
    <lineage>
        <taxon>Eukaryota</taxon>
        <taxon>Metazoa</taxon>
        <taxon>Spiralia</taxon>
        <taxon>Lophotrochozoa</taxon>
        <taxon>Mollusca</taxon>
        <taxon>Gastropoda</taxon>
        <taxon>Heterobranchia</taxon>
        <taxon>Euthyneura</taxon>
        <taxon>Panpulmonata</taxon>
        <taxon>Sacoglossa</taxon>
        <taxon>Placobranchoidea</taxon>
        <taxon>Plakobranchidae</taxon>
        <taxon>Plakobranchus</taxon>
    </lineage>
</organism>
<proteinExistence type="predicted"/>
<comment type="caution">
    <text evidence="1">The sequence shown here is derived from an EMBL/GenBank/DDBJ whole genome shotgun (WGS) entry which is preliminary data.</text>
</comment>
<evidence type="ECO:0000313" key="1">
    <source>
        <dbReference type="EMBL" id="GFO14669.1"/>
    </source>
</evidence>
<dbReference type="Proteomes" id="UP000735302">
    <property type="component" value="Unassembled WGS sequence"/>
</dbReference>
<dbReference type="EMBL" id="BLXT01004580">
    <property type="protein sequence ID" value="GFO14669.1"/>
    <property type="molecule type" value="Genomic_DNA"/>
</dbReference>
<protein>
    <submittedName>
        <fullName evidence="1">Uncharacterized protein</fullName>
    </submittedName>
</protein>
<accession>A0AAV4B8K0</accession>
<gene>
    <name evidence="1" type="ORF">PoB_004117400</name>
</gene>
<keyword evidence="2" id="KW-1185">Reference proteome</keyword>
<dbReference type="AlphaFoldDB" id="A0AAV4B8K0"/>
<evidence type="ECO:0000313" key="2">
    <source>
        <dbReference type="Proteomes" id="UP000735302"/>
    </source>
</evidence>
<name>A0AAV4B8K0_9GAST</name>